<proteinExistence type="predicted"/>
<evidence type="ECO:0000313" key="2">
    <source>
        <dbReference type="EMBL" id="HGW29845.1"/>
    </source>
</evidence>
<evidence type="ECO:0000256" key="1">
    <source>
        <dbReference type="SAM" id="Phobius"/>
    </source>
</evidence>
<reference evidence="2" key="1">
    <citation type="journal article" date="2020" name="mSystems">
        <title>Genome- and Community-Level Interaction Insights into Carbon Utilization and Element Cycling Functions of Hydrothermarchaeota in Hydrothermal Sediment.</title>
        <authorList>
            <person name="Zhou Z."/>
            <person name="Liu Y."/>
            <person name="Xu W."/>
            <person name="Pan J."/>
            <person name="Luo Z.H."/>
            <person name="Li M."/>
        </authorList>
    </citation>
    <scope>NUCLEOTIDE SEQUENCE [LARGE SCALE GENOMIC DNA]</scope>
    <source>
        <strain evidence="2">SpSt-417</strain>
    </source>
</reference>
<keyword evidence="1" id="KW-0812">Transmembrane</keyword>
<gene>
    <name evidence="2" type="ORF">ENR63_02910</name>
</gene>
<accession>A0A7C4TQ33</accession>
<dbReference type="Pfam" id="PF10825">
    <property type="entry name" value="DUF2752"/>
    <property type="match status" value="1"/>
</dbReference>
<keyword evidence="1" id="KW-0472">Membrane</keyword>
<dbReference type="EMBL" id="DSRT01000158">
    <property type="protein sequence ID" value="HGW29845.1"/>
    <property type="molecule type" value="Genomic_DNA"/>
</dbReference>
<dbReference type="AlphaFoldDB" id="A0A7C4TQ33"/>
<dbReference type="InterPro" id="IPR021215">
    <property type="entry name" value="DUF2752"/>
</dbReference>
<organism evidence="2">
    <name type="scientific">candidate division WWE3 bacterium</name>
    <dbReference type="NCBI Taxonomy" id="2053526"/>
    <lineage>
        <taxon>Bacteria</taxon>
        <taxon>Katanobacteria</taxon>
    </lineage>
</organism>
<name>A0A7C4TQ33_UNCKA</name>
<feature type="transmembrane region" description="Helical" evidence="1">
    <location>
        <begin position="21"/>
        <end position="41"/>
    </location>
</feature>
<sequence length="132" mass="14693">MTSLVSSGFSKKNRFLELISLGTPASIVMLLSGVFFLASIVPPTSIKYSPFRCLFRYYIFPIIFRGHCPTSGFFEDCKCLGCGLTRAFVSLMHGDVQAAINFNKHVLLVVALMIALIAWNYTKLLRNSSSQK</sequence>
<protein>
    <submittedName>
        <fullName evidence="2">DUF2752 domain-containing protein</fullName>
    </submittedName>
</protein>
<keyword evidence="1" id="KW-1133">Transmembrane helix</keyword>
<feature type="transmembrane region" description="Helical" evidence="1">
    <location>
        <begin position="105"/>
        <end position="122"/>
    </location>
</feature>
<comment type="caution">
    <text evidence="2">The sequence shown here is derived from an EMBL/GenBank/DDBJ whole genome shotgun (WGS) entry which is preliminary data.</text>
</comment>